<keyword evidence="2" id="KW-1185">Reference proteome</keyword>
<organism evidence="1 2">
    <name type="scientific">Arctium lappa</name>
    <name type="common">Greater burdock</name>
    <name type="synonym">Lappa major</name>
    <dbReference type="NCBI Taxonomy" id="4217"/>
    <lineage>
        <taxon>Eukaryota</taxon>
        <taxon>Viridiplantae</taxon>
        <taxon>Streptophyta</taxon>
        <taxon>Embryophyta</taxon>
        <taxon>Tracheophyta</taxon>
        <taxon>Spermatophyta</taxon>
        <taxon>Magnoliopsida</taxon>
        <taxon>eudicotyledons</taxon>
        <taxon>Gunneridae</taxon>
        <taxon>Pentapetalae</taxon>
        <taxon>asterids</taxon>
        <taxon>campanulids</taxon>
        <taxon>Asterales</taxon>
        <taxon>Asteraceae</taxon>
        <taxon>Carduoideae</taxon>
        <taxon>Cardueae</taxon>
        <taxon>Arctiinae</taxon>
        <taxon>Arctium</taxon>
    </lineage>
</organism>
<proteinExistence type="predicted"/>
<protein>
    <submittedName>
        <fullName evidence="1">Uncharacterized protein</fullName>
    </submittedName>
</protein>
<accession>A0ACB8ZWZ9</accession>
<evidence type="ECO:0000313" key="2">
    <source>
        <dbReference type="Proteomes" id="UP001055879"/>
    </source>
</evidence>
<reference evidence="2" key="1">
    <citation type="journal article" date="2022" name="Mol. Ecol. Resour.">
        <title>The genomes of chicory, endive, great burdock and yacon provide insights into Asteraceae palaeo-polyploidization history and plant inulin production.</title>
        <authorList>
            <person name="Fan W."/>
            <person name="Wang S."/>
            <person name="Wang H."/>
            <person name="Wang A."/>
            <person name="Jiang F."/>
            <person name="Liu H."/>
            <person name="Zhao H."/>
            <person name="Xu D."/>
            <person name="Zhang Y."/>
        </authorList>
    </citation>
    <scope>NUCLEOTIDE SEQUENCE [LARGE SCALE GENOMIC DNA]</scope>
    <source>
        <strain evidence="2">cv. Niubang</strain>
    </source>
</reference>
<sequence>MVRSIVGHDYLKMNVVRALHMANNDATAAINIIFDTPSFKRSEALKSPKVSSRNETTKTQDTVRNSKRNGVSCTVADEPSLSRPVELTVDKGKEVIKAGDQVNFTFPPEKCLSGPSPGRFGGGGRGRFRDREVFYISLWGDFLKTHSSPLTKFDLLISIFARFLHRQFFSVDTSSKAIHTLIFGRPVDGLEKENVIVEY</sequence>
<comment type="caution">
    <text evidence="1">The sequence shown here is derived from an EMBL/GenBank/DDBJ whole genome shotgun (WGS) entry which is preliminary data.</text>
</comment>
<gene>
    <name evidence="1" type="ORF">L6452_27958</name>
</gene>
<dbReference type="Proteomes" id="UP001055879">
    <property type="component" value="Linkage Group LG09"/>
</dbReference>
<dbReference type="EMBL" id="CM042055">
    <property type="protein sequence ID" value="KAI3702229.1"/>
    <property type="molecule type" value="Genomic_DNA"/>
</dbReference>
<reference evidence="1 2" key="2">
    <citation type="journal article" date="2022" name="Mol. Ecol. Resour.">
        <title>The genomes of chicory, endive, great burdock and yacon provide insights into Asteraceae paleo-polyploidization history and plant inulin production.</title>
        <authorList>
            <person name="Fan W."/>
            <person name="Wang S."/>
            <person name="Wang H."/>
            <person name="Wang A."/>
            <person name="Jiang F."/>
            <person name="Liu H."/>
            <person name="Zhao H."/>
            <person name="Xu D."/>
            <person name="Zhang Y."/>
        </authorList>
    </citation>
    <scope>NUCLEOTIDE SEQUENCE [LARGE SCALE GENOMIC DNA]</scope>
    <source>
        <strain evidence="2">cv. Niubang</strain>
    </source>
</reference>
<evidence type="ECO:0000313" key="1">
    <source>
        <dbReference type="EMBL" id="KAI3702229.1"/>
    </source>
</evidence>
<name>A0ACB8ZWZ9_ARCLA</name>